<comment type="caution">
    <text evidence="11">Lacks conserved residue(s) required for the propagation of feature annotation.</text>
</comment>
<dbReference type="InterPro" id="IPR000515">
    <property type="entry name" value="MetI-like"/>
</dbReference>
<organism evidence="13 14">
    <name type="scientific">Terriglobus roseus</name>
    <dbReference type="NCBI Taxonomy" id="392734"/>
    <lineage>
        <taxon>Bacteria</taxon>
        <taxon>Pseudomonadati</taxon>
        <taxon>Acidobacteriota</taxon>
        <taxon>Terriglobia</taxon>
        <taxon>Terriglobales</taxon>
        <taxon>Acidobacteriaceae</taxon>
        <taxon>Terriglobus</taxon>
    </lineage>
</organism>
<feature type="transmembrane region" description="Helical" evidence="10">
    <location>
        <begin position="83"/>
        <end position="103"/>
    </location>
</feature>
<feature type="transmembrane region" description="Helical" evidence="10">
    <location>
        <begin position="189"/>
        <end position="213"/>
    </location>
</feature>
<dbReference type="InterPro" id="IPR011867">
    <property type="entry name" value="ModB_ABC"/>
</dbReference>
<protein>
    <recommendedName>
        <fullName evidence="11">Molybdenum transport system permease</fullName>
    </recommendedName>
</protein>
<comment type="subcellular location">
    <subcellularLocation>
        <location evidence="2 10">Cell membrane</location>
        <topology evidence="2 10">Multi-pass membrane protein</topology>
    </subcellularLocation>
</comment>
<evidence type="ECO:0000256" key="1">
    <source>
        <dbReference type="ARBA" id="ARBA00002949"/>
    </source>
</evidence>
<evidence type="ECO:0000256" key="10">
    <source>
        <dbReference type="RuleBase" id="RU363032"/>
    </source>
</evidence>
<evidence type="ECO:0000256" key="4">
    <source>
        <dbReference type="ARBA" id="ARBA00022448"/>
    </source>
</evidence>
<evidence type="ECO:0000313" key="14">
    <source>
        <dbReference type="Proteomes" id="UP000182427"/>
    </source>
</evidence>
<evidence type="ECO:0000259" key="12">
    <source>
        <dbReference type="PROSITE" id="PS50928"/>
    </source>
</evidence>
<keyword evidence="8 10" id="KW-1133">Transmembrane helix</keyword>
<feature type="domain" description="ABC transmembrane type-1" evidence="12">
    <location>
        <begin position="6"/>
        <end position="210"/>
    </location>
</feature>
<reference evidence="13 14" key="1">
    <citation type="submission" date="2016-10" db="EMBL/GenBank/DDBJ databases">
        <authorList>
            <person name="de Groot N.N."/>
        </authorList>
    </citation>
    <scope>NUCLEOTIDE SEQUENCE [LARGE SCALE GENOMIC DNA]</scope>
    <source>
        <strain evidence="13 14">GAS232</strain>
    </source>
</reference>
<accession>A0A1G7KUY1</accession>
<dbReference type="GO" id="GO:0015098">
    <property type="term" value="F:molybdate ion transmembrane transporter activity"/>
    <property type="evidence" value="ECO:0007669"/>
    <property type="project" value="UniProtKB-UniRule"/>
</dbReference>
<dbReference type="CDD" id="cd06261">
    <property type="entry name" value="TM_PBP2"/>
    <property type="match status" value="1"/>
</dbReference>
<evidence type="ECO:0000256" key="9">
    <source>
        <dbReference type="ARBA" id="ARBA00023136"/>
    </source>
</evidence>
<evidence type="ECO:0000313" key="13">
    <source>
        <dbReference type="EMBL" id="SDF40896.1"/>
    </source>
</evidence>
<dbReference type="Gene3D" id="1.10.3720.10">
    <property type="entry name" value="MetI-like"/>
    <property type="match status" value="1"/>
</dbReference>
<dbReference type="PANTHER" id="PTHR30183">
    <property type="entry name" value="MOLYBDENUM TRANSPORT SYSTEM PERMEASE PROTEIN MODB"/>
    <property type="match status" value="1"/>
</dbReference>
<dbReference type="GO" id="GO:0005886">
    <property type="term" value="C:plasma membrane"/>
    <property type="evidence" value="ECO:0007669"/>
    <property type="project" value="UniProtKB-SubCell"/>
</dbReference>
<dbReference type="NCBIfam" id="TIGR02141">
    <property type="entry name" value="modB_ABC"/>
    <property type="match status" value="1"/>
</dbReference>
<keyword evidence="4 10" id="KW-0813">Transport</keyword>
<evidence type="ECO:0000256" key="5">
    <source>
        <dbReference type="ARBA" id="ARBA00022475"/>
    </source>
</evidence>
<feature type="transmembrane region" description="Helical" evidence="10">
    <location>
        <begin position="40"/>
        <end position="63"/>
    </location>
</feature>
<dbReference type="OrthoDB" id="9795403at2"/>
<gene>
    <name evidence="13" type="ORF">SAMN05444167_2316</name>
</gene>
<keyword evidence="14" id="KW-1185">Reference proteome</keyword>
<evidence type="ECO:0000256" key="2">
    <source>
        <dbReference type="ARBA" id="ARBA00004651"/>
    </source>
</evidence>
<evidence type="ECO:0000256" key="6">
    <source>
        <dbReference type="ARBA" id="ARBA00022505"/>
    </source>
</evidence>
<dbReference type="SUPFAM" id="SSF161098">
    <property type="entry name" value="MetI-like"/>
    <property type="match status" value="1"/>
</dbReference>
<dbReference type="InterPro" id="IPR035906">
    <property type="entry name" value="MetI-like_sf"/>
</dbReference>
<feature type="transmembrane region" description="Helical" evidence="10">
    <location>
        <begin position="12"/>
        <end position="33"/>
    </location>
</feature>
<dbReference type="AlphaFoldDB" id="A0A1G7KUY1"/>
<dbReference type="RefSeq" id="WP_083345271.1">
    <property type="nucleotide sequence ID" value="NZ_LT629690.1"/>
</dbReference>
<keyword evidence="9 10" id="KW-0472">Membrane</keyword>
<sequence length="222" mass="23359">MDTADLLLTLELAAVTTAVLLLLAIPLAGWIAFAHTRLRYVAEAIVALPLILPPTVLGFYLLVGLGPTTTIGRAITKLLGHTLAFSFSGLVVGSILYSLPFAVQPIVAGLRAVDPTYLETAATLGASPRSTFARIALPLAKSSLLTAGVLTFTHTVGEFGVVLMLGGSIPGRTRTLSIALYNLVESGDFTTANTLALTLLGFSTIALLLLYALPLFRRQQRA</sequence>
<evidence type="ECO:0000256" key="8">
    <source>
        <dbReference type="ARBA" id="ARBA00022989"/>
    </source>
</evidence>
<keyword evidence="5 11" id="KW-1003">Cell membrane</keyword>
<dbReference type="Proteomes" id="UP000182427">
    <property type="component" value="Chromosome I"/>
</dbReference>
<dbReference type="EMBL" id="LT629690">
    <property type="protein sequence ID" value="SDF40896.1"/>
    <property type="molecule type" value="Genomic_DNA"/>
</dbReference>
<comment type="similarity">
    <text evidence="3 11">Belongs to the binding-protein-dependent transport system permease family. CysTW subfamily.</text>
</comment>
<dbReference type="PROSITE" id="PS50928">
    <property type="entry name" value="ABC_TM1"/>
    <property type="match status" value="1"/>
</dbReference>
<comment type="function">
    <text evidence="1 11">Part of the binding-protein-dependent transport system for molybdenum; probably responsible for the translocation of the substrate across the membrane.</text>
</comment>
<dbReference type="PANTHER" id="PTHR30183:SF8">
    <property type="entry name" value="MOLYBDENUM TRANSPORT SYSTEM PERMEASE"/>
    <property type="match status" value="1"/>
</dbReference>
<name>A0A1G7KUY1_9BACT</name>
<dbReference type="Pfam" id="PF00528">
    <property type="entry name" value="BPD_transp_1"/>
    <property type="match status" value="1"/>
</dbReference>
<proteinExistence type="inferred from homology"/>
<evidence type="ECO:0000256" key="3">
    <source>
        <dbReference type="ARBA" id="ARBA00007069"/>
    </source>
</evidence>
<evidence type="ECO:0000256" key="11">
    <source>
        <dbReference type="RuleBase" id="RU365097"/>
    </source>
</evidence>
<keyword evidence="6 11" id="KW-0500">Molybdenum</keyword>
<keyword evidence="7 10" id="KW-0812">Transmembrane</keyword>
<evidence type="ECO:0000256" key="7">
    <source>
        <dbReference type="ARBA" id="ARBA00022692"/>
    </source>
</evidence>